<dbReference type="Pfam" id="PF02770">
    <property type="entry name" value="Acyl-CoA_dh_M"/>
    <property type="match status" value="1"/>
</dbReference>
<dbReference type="Proteomes" id="UP000608345">
    <property type="component" value="Unassembled WGS sequence"/>
</dbReference>
<dbReference type="InterPro" id="IPR046373">
    <property type="entry name" value="Acyl-CoA_Oxase/DH_mid-dom_sf"/>
</dbReference>
<dbReference type="GO" id="GO:0003995">
    <property type="term" value="F:acyl-CoA dehydrogenase activity"/>
    <property type="evidence" value="ECO:0007669"/>
    <property type="project" value="TreeGrafter"/>
</dbReference>
<evidence type="ECO:0000259" key="8">
    <source>
        <dbReference type="Pfam" id="PF02771"/>
    </source>
</evidence>
<protein>
    <submittedName>
        <fullName evidence="9">Pimeloyl-CoA dehydrogenase small subunit</fullName>
    </submittedName>
</protein>
<keyword evidence="4" id="KW-0274">FAD</keyword>
<dbReference type="InterPro" id="IPR037069">
    <property type="entry name" value="AcylCoA_DH/ox_N_sf"/>
</dbReference>
<dbReference type="PANTHER" id="PTHR43884">
    <property type="entry name" value="ACYL-COA DEHYDROGENASE"/>
    <property type="match status" value="1"/>
</dbReference>
<dbReference type="Gene3D" id="2.40.110.10">
    <property type="entry name" value="Butyryl-CoA Dehydrogenase, subunit A, domain 2"/>
    <property type="match status" value="1"/>
</dbReference>
<dbReference type="RefSeq" id="WP_189386147.1">
    <property type="nucleotide sequence ID" value="NZ_BAABFY010000036.1"/>
</dbReference>
<dbReference type="Gene3D" id="1.10.540.10">
    <property type="entry name" value="Acyl-CoA dehydrogenase/oxidase, N-terminal domain"/>
    <property type="match status" value="1"/>
</dbReference>
<dbReference type="CDD" id="cd00567">
    <property type="entry name" value="ACAD"/>
    <property type="match status" value="1"/>
</dbReference>
<name>A0A918JRZ0_9BURK</name>
<evidence type="ECO:0000256" key="5">
    <source>
        <dbReference type="ARBA" id="ARBA00023002"/>
    </source>
</evidence>
<gene>
    <name evidence="9" type="ORF">GCM10011450_28230</name>
</gene>
<dbReference type="Pfam" id="PF02771">
    <property type="entry name" value="Acyl-CoA_dh_N"/>
    <property type="match status" value="1"/>
</dbReference>
<keyword evidence="10" id="KW-1185">Reference proteome</keyword>
<comment type="cofactor">
    <cofactor evidence="1">
        <name>FAD</name>
        <dbReference type="ChEBI" id="CHEBI:57692"/>
    </cofactor>
</comment>
<proteinExistence type="inferred from homology"/>
<dbReference type="PANTHER" id="PTHR43884:SF20">
    <property type="entry name" value="ACYL-COA DEHYDROGENASE FADE28"/>
    <property type="match status" value="1"/>
</dbReference>
<comment type="similarity">
    <text evidence="2">Belongs to the acyl-CoA dehydrogenase family.</text>
</comment>
<dbReference type="SUPFAM" id="SSF56645">
    <property type="entry name" value="Acyl-CoA dehydrogenase NM domain-like"/>
    <property type="match status" value="1"/>
</dbReference>
<evidence type="ECO:0000259" key="6">
    <source>
        <dbReference type="Pfam" id="PF00441"/>
    </source>
</evidence>
<evidence type="ECO:0000256" key="4">
    <source>
        <dbReference type="ARBA" id="ARBA00022827"/>
    </source>
</evidence>
<dbReference type="GO" id="GO:0050660">
    <property type="term" value="F:flavin adenine dinucleotide binding"/>
    <property type="evidence" value="ECO:0007669"/>
    <property type="project" value="InterPro"/>
</dbReference>
<dbReference type="EMBL" id="BMYS01000035">
    <property type="protein sequence ID" value="GGW97105.1"/>
    <property type="molecule type" value="Genomic_DNA"/>
</dbReference>
<evidence type="ECO:0000259" key="7">
    <source>
        <dbReference type="Pfam" id="PF02770"/>
    </source>
</evidence>
<sequence length="382" mass="41372">MDFNFTEEQLALEDTISRFINKDYAFEARRKLAASEEAYDRNAWNTYAELGILALPFHEDLGGLNGTPLDTYLVMKALAPGLILEPYVSTVVLSGGLINALGTAEQKETLIAGIADGSATYAFGHYEPGFRYLEKMVSTTATKSANGWVLNGHKAMVIDAPSAGQLLISARTHGETGDEDGISVFLLDPATPGVTLKTYKTHDGHYAADIVLDKAEVPASALLGEEGKALPAIMDAIAQTNVALCAELVGLIKALNDATLEYLKTRKQFGVAIGTFQALQHRMAEMAIAAEQANSMALLAAIEMQNGNLQHRVFKASGAKAYIGKLARKVSQEAVQMHGGMGVTDELNVAHFYKRVNLINTMFGDHDFHMQRYSDMLDVPLN</sequence>
<feature type="domain" description="Acyl-CoA dehydrogenase/oxidase C-terminal" evidence="6">
    <location>
        <begin position="231"/>
        <end position="370"/>
    </location>
</feature>
<accession>A0A918JRZ0</accession>
<dbReference type="InterPro" id="IPR006091">
    <property type="entry name" value="Acyl-CoA_Oxase/DH_mid-dom"/>
</dbReference>
<evidence type="ECO:0000313" key="9">
    <source>
        <dbReference type="EMBL" id="GGW97105.1"/>
    </source>
</evidence>
<evidence type="ECO:0000256" key="2">
    <source>
        <dbReference type="ARBA" id="ARBA00009347"/>
    </source>
</evidence>
<dbReference type="InterPro" id="IPR009075">
    <property type="entry name" value="AcylCo_DH/oxidase_C"/>
</dbReference>
<keyword evidence="3" id="KW-0285">Flavoprotein</keyword>
<dbReference type="InterPro" id="IPR009100">
    <property type="entry name" value="AcylCoA_DH/oxidase_NM_dom_sf"/>
</dbReference>
<dbReference type="InterPro" id="IPR013786">
    <property type="entry name" value="AcylCoA_DH/ox_N"/>
</dbReference>
<keyword evidence="5" id="KW-0560">Oxidoreductase</keyword>
<feature type="domain" description="Acyl-CoA oxidase/dehydrogenase middle" evidence="7">
    <location>
        <begin position="135"/>
        <end position="207"/>
    </location>
</feature>
<evidence type="ECO:0000256" key="3">
    <source>
        <dbReference type="ARBA" id="ARBA00022630"/>
    </source>
</evidence>
<dbReference type="SUPFAM" id="SSF47203">
    <property type="entry name" value="Acyl-CoA dehydrogenase C-terminal domain-like"/>
    <property type="match status" value="1"/>
</dbReference>
<evidence type="ECO:0000313" key="10">
    <source>
        <dbReference type="Proteomes" id="UP000608345"/>
    </source>
</evidence>
<reference evidence="9" key="1">
    <citation type="journal article" date="2014" name="Int. J. Syst. Evol. Microbiol.">
        <title>Complete genome sequence of Corynebacterium casei LMG S-19264T (=DSM 44701T), isolated from a smear-ripened cheese.</title>
        <authorList>
            <consortium name="US DOE Joint Genome Institute (JGI-PGF)"/>
            <person name="Walter F."/>
            <person name="Albersmeier A."/>
            <person name="Kalinowski J."/>
            <person name="Ruckert C."/>
        </authorList>
    </citation>
    <scope>NUCLEOTIDE SEQUENCE</scope>
    <source>
        <strain evidence="9">KCTC 23732</strain>
    </source>
</reference>
<dbReference type="Gene3D" id="1.20.140.10">
    <property type="entry name" value="Butyryl-CoA Dehydrogenase, subunit A, domain 3"/>
    <property type="match status" value="1"/>
</dbReference>
<dbReference type="AlphaFoldDB" id="A0A918JRZ0"/>
<organism evidence="9 10">
    <name type="scientific">Advenella faeciporci</name>
    <dbReference type="NCBI Taxonomy" id="797535"/>
    <lineage>
        <taxon>Bacteria</taxon>
        <taxon>Pseudomonadati</taxon>
        <taxon>Pseudomonadota</taxon>
        <taxon>Betaproteobacteria</taxon>
        <taxon>Burkholderiales</taxon>
        <taxon>Alcaligenaceae</taxon>
    </lineage>
</organism>
<dbReference type="Pfam" id="PF00441">
    <property type="entry name" value="Acyl-CoA_dh_1"/>
    <property type="match status" value="1"/>
</dbReference>
<dbReference type="InterPro" id="IPR036250">
    <property type="entry name" value="AcylCo_DH-like_C"/>
</dbReference>
<feature type="domain" description="Acyl-CoA dehydrogenase/oxidase N-terminal" evidence="8">
    <location>
        <begin position="6"/>
        <end position="117"/>
    </location>
</feature>
<reference evidence="9" key="2">
    <citation type="submission" date="2020-09" db="EMBL/GenBank/DDBJ databases">
        <authorList>
            <person name="Sun Q."/>
            <person name="Kim S."/>
        </authorList>
    </citation>
    <scope>NUCLEOTIDE SEQUENCE</scope>
    <source>
        <strain evidence="9">KCTC 23732</strain>
    </source>
</reference>
<evidence type="ECO:0000256" key="1">
    <source>
        <dbReference type="ARBA" id="ARBA00001974"/>
    </source>
</evidence>
<comment type="caution">
    <text evidence="9">The sequence shown here is derived from an EMBL/GenBank/DDBJ whole genome shotgun (WGS) entry which is preliminary data.</text>
</comment>